<dbReference type="SUPFAM" id="SSF51246">
    <property type="entry name" value="Rudiment single hybrid motif"/>
    <property type="match status" value="1"/>
</dbReference>
<dbReference type="InterPro" id="IPR005481">
    <property type="entry name" value="BC-like_N"/>
</dbReference>
<evidence type="ECO:0000259" key="7">
    <source>
        <dbReference type="PROSITE" id="PS50968"/>
    </source>
</evidence>
<dbReference type="InterPro" id="IPR011053">
    <property type="entry name" value="Single_hybrid_motif"/>
</dbReference>
<dbReference type="SMART" id="SM00878">
    <property type="entry name" value="Biotin_carb_C"/>
    <property type="match status" value="1"/>
</dbReference>
<dbReference type="PANTHER" id="PTHR18866:SF33">
    <property type="entry name" value="METHYLCROTONOYL-COA CARBOXYLASE SUBUNIT ALPHA, MITOCHONDRIAL-RELATED"/>
    <property type="match status" value="1"/>
</dbReference>
<comment type="caution">
    <text evidence="10">The sequence shown here is derived from an EMBL/GenBank/DDBJ whole genome shotgun (WGS) entry which is preliminary data.</text>
</comment>
<evidence type="ECO:0000256" key="3">
    <source>
        <dbReference type="ARBA" id="ARBA00022741"/>
    </source>
</evidence>
<dbReference type="Pfam" id="PF00289">
    <property type="entry name" value="Biotin_carb_N"/>
    <property type="match status" value="1"/>
</dbReference>
<evidence type="ECO:0000259" key="9">
    <source>
        <dbReference type="PROSITE" id="PS50979"/>
    </source>
</evidence>
<dbReference type="PANTHER" id="PTHR18866">
    <property type="entry name" value="CARBOXYLASE:PYRUVATE/ACETYL-COA/PROPIONYL-COA CARBOXYLASE"/>
    <property type="match status" value="1"/>
</dbReference>
<dbReference type="Pfam" id="PF02785">
    <property type="entry name" value="Biotin_carb_C"/>
    <property type="match status" value="1"/>
</dbReference>
<evidence type="ECO:0000256" key="2">
    <source>
        <dbReference type="ARBA" id="ARBA00022598"/>
    </source>
</evidence>
<dbReference type="InterPro" id="IPR011761">
    <property type="entry name" value="ATP-grasp"/>
</dbReference>
<accession>A0ABV6PQF5</accession>
<keyword evidence="3 6" id="KW-0547">Nucleotide-binding</keyword>
<evidence type="ECO:0000259" key="8">
    <source>
        <dbReference type="PROSITE" id="PS50975"/>
    </source>
</evidence>
<feature type="domain" description="Biotin carboxylation" evidence="9">
    <location>
        <begin position="1"/>
        <end position="444"/>
    </location>
</feature>
<keyword evidence="11" id="KW-1185">Reference proteome</keyword>
<dbReference type="CDD" id="cd06850">
    <property type="entry name" value="biotinyl_domain"/>
    <property type="match status" value="1"/>
</dbReference>
<dbReference type="InterPro" id="IPR016185">
    <property type="entry name" value="PreATP-grasp_dom_sf"/>
</dbReference>
<dbReference type="Proteomes" id="UP001589834">
    <property type="component" value="Unassembled WGS sequence"/>
</dbReference>
<evidence type="ECO:0000256" key="1">
    <source>
        <dbReference type="ARBA" id="ARBA00001953"/>
    </source>
</evidence>
<dbReference type="PROSITE" id="PS50975">
    <property type="entry name" value="ATP_GRASP"/>
    <property type="match status" value="1"/>
</dbReference>
<dbReference type="PROSITE" id="PS00188">
    <property type="entry name" value="BIOTIN"/>
    <property type="match status" value="1"/>
</dbReference>
<evidence type="ECO:0000313" key="10">
    <source>
        <dbReference type="EMBL" id="MFC0592055.1"/>
    </source>
</evidence>
<dbReference type="PROSITE" id="PS00867">
    <property type="entry name" value="CPSASE_2"/>
    <property type="match status" value="1"/>
</dbReference>
<dbReference type="Gene3D" id="3.30.470.20">
    <property type="entry name" value="ATP-grasp fold, B domain"/>
    <property type="match status" value="1"/>
</dbReference>
<protein>
    <submittedName>
        <fullName evidence="10">Acetyl/propionyl/methylcrotonyl-CoA carboxylase subunit alpha</fullName>
    </submittedName>
</protein>
<dbReference type="InterPro" id="IPR011764">
    <property type="entry name" value="Biotin_carboxylation_dom"/>
</dbReference>
<evidence type="ECO:0000256" key="5">
    <source>
        <dbReference type="ARBA" id="ARBA00023267"/>
    </source>
</evidence>
<evidence type="ECO:0000256" key="6">
    <source>
        <dbReference type="PROSITE-ProRule" id="PRU00409"/>
    </source>
</evidence>
<sequence length="657" mass="69210">MFKRILIANRGEIACRVARTCRALGVEYVAVFTDADATSPHLQGATAAVNIGTGPAAQSYLDGERIIAAALASGCDAVHPGYGFLSENSAFAAAVAAAGLTFVGPRPETISALGDKARAKALMGAAGVPVVPGAGDASDDPETVEHMVQSVGLPVLLKPSAGGGGKGMQVLTETTGLREAVASAIRVARSSFGDGRLIVERYIEQPRHIEVQVFGDSQGHVVHLYERECSLQRRHQKVVEEAPAPRLPADVRQRLVDAAVQGARSIRYLNAGTFEFIVGKDFQFYFLEVNTRLQVEHPVTECVTGLDLVEWQLRVAAGEPLPLPQDSIRCHGHAVEGRIYAEDPSDGFRPAPGSVDEVRWPTGVRVEAGVARGGAVPPYYDPMVAKLVAHADTREQALDSLRNGLGETVLLGLTTNIGYLRRVLADTAVSAATVHTRYLDEHGERFAQRGSTGCAAACAAAADLPVSSALSPWSGAAAHGLLDRASLDPGAPWGRAHMWVDGHMQSVAIEAPVQGGWRMAIGDEVRDVHIAEVANGVWQGVTGQAPWVAARRGSLWELQLDGDRFTLLPAHARSFDEEAVAGAAVAPLSGTVSVVPVSVGDRVEAGDVLAIIEAMKMEHSVVAGFGGTVRSIAFAVGDSVKAGELIVDVEVEELKPA</sequence>
<dbReference type="Pfam" id="PF02786">
    <property type="entry name" value="CPSase_L_D2"/>
    <property type="match status" value="1"/>
</dbReference>
<dbReference type="Pfam" id="PF00364">
    <property type="entry name" value="Biotin_lipoyl"/>
    <property type="match status" value="1"/>
</dbReference>
<dbReference type="SUPFAM" id="SSF51230">
    <property type="entry name" value="Single hybrid motif"/>
    <property type="match status" value="1"/>
</dbReference>
<evidence type="ECO:0000313" key="11">
    <source>
        <dbReference type="Proteomes" id="UP001589834"/>
    </source>
</evidence>
<dbReference type="InterPro" id="IPR050856">
    <property type="entry name" value="Biotin_carboxylase_complex"/>
</dbReference>
<keyword evidence="4 6" id="KW-0067">ATP-binding</keyword>
<dbReference type="InterPro" id="IPR011054">
    <property type="entry name" value="Rudment_hybrid_motif"/>
</dbReference>
<dbReference type="Gene3D" id="2.40.50.100">
    <property type="match status" value="1"/>
</dbReference>
<dbReference type="PROSITE" id="PS50968">
    <property type="entry name" value="BIOTINYL_LIPOYL"/>
    <property type="match status" value="1"/>
</dbReference>
<dbReference type="SUPFAM" id="SSF56059">
    <property type="entry name" value="Glutathione synthetase ATP-binding domain-like"/>
    <property type="match status" value="1"/>
</dbReference>
<feature type="domain" description="Lipoyl-binding" evidence="7">
    <location>
        <begin position="575"/>
        <end position="650"/>
    </location>
</feature>
<evidence type="ECO:0000256" key="4">
    <source>
        <dbReference type="ARBA" id="ARBA00022840"/>
    </source>
</evidence>
<gene>
    <name evidence="10" type="ORF">ACFFGG_05745</name>
</gene>
<dbReference type="InterPro" id="IPR005482">
    <property type="entry name" value="Biotin_COase_C"/>
</dbReference>
<keyword evidence="2" id="KW-0436">Ligase</keyword>
<keyword evidence="5" id="KW-0092">Biotin</keyword>
<dbReference type="RefSeq" id="WP_377480896.1">
    <property type="nucleotide sequence ID" value="NZ_JBHLTN010000008.1"/>
</dbReference>
<dbReference type="EMBL" id="JBHLTN010000008">
    <property type="protein sequence ID" value="MFC0592055.1"/>
    <property type="molecule type" value="Genomic_DNA"/>
</dbReference>
<comment type="cofactor">
    <cofactor evidence="1">
        <name>biotin</name>
        <dbReference type="ChEBI" id="CHEBI:57586"/>
    </cofactor>
</comment>
<dbReference type="InterPro" id="IPR000089">
    <property type="entry name" value="Biotin_lipoyl"/>
</dbReference>
<name>A0ABV6PQF5_9BURK</name>
<reference evidence="10 11" key="1">
    <citation type="submission" date="2024-09" db="EMBL/GenBank/DDBJ databases">
        <authorList>
            <person name="Sun Q."/>
            <person name="Mori K."/>
        </authorList>
    </citation>
    <scope>NUCLEOTIDE SEQUENCE [LARGE SCALE GENOMIC DNA]</scope>
    <source>
        <strain evidence="10 11">NCAIM B.02336</strain>
    </source>
</reference>
<dbReference type="PROSITE" id="PS50979">
    <property type="entry name" value="BC"/>
    <property type="match status" value="1"/>
</dbReference>
<dbReference type="InterPro" id="IPR001882">
    <property type="entry name" value="Biotin_BS"/>
</dbReference>
<feature type="domain" description="ATP-grasp" evidence="8">
    <location>
        <begin position="120"/>
        <end position="317"/>
    </location>
</feature>
<dbReference type="SUPFAM" id="SSF52440">
    <property type="entry name" value="PreATP-grasp domain"/>
    <property type="match status" value="1"/>
</dbReference>
<organism evidence="10 11">
    <name type="scientific">Ottowia pentelensis</name>
    <dbReference type="NCBI Taxonomy" id="511108"/>
    <lineage>
        <taxon>Bacteria</taxon>
        <taxon>Pseudomonadati</taxon>
        <taxon>Pseudomonadota</taxon>
        <taxon>Betaproteobacteria</taxon>
        <taxon>Burkholderiales</taxon>
        <taxon>Comamonadaceae</taxon>
        <taxon>Ottowia</taxon>
    </lineage>
</organism>
<proteinExistence type="predicted"/>
<dbReference type="InterPro" id="IPR005479">
    <property type="entry name" value="CPAse_ATP-bd"/>
</dbReference>